<keyword evidence="3" id="KW-1185">Reference proteome</keyword>
<feature type="compositionally biased region" description="Acidic residues" evidence="1">
    <location>
        <begin position="391"/>
        <end position="404"/>
    </location>
</feature>
<sequence length="597" mass="66888">MNPYERPLTSYEQTLRDEVIYLHSLWHQGPPTPNPNPNPNLYLPSYGNYSSRNLHVSNPTPFKKTNRHKPKYQKANNVALSGLVSDPGLEWPVSSPQPSPPQSGSGWPGFKSNPSPLTRPVSEVDQGPVAAMRMQQKVVKCCNQFFVKRVDLDENGDKELEQVDGDEGCPGNDNVVEESEEFKFFLSLFVENKEMRDFYEKNTESGDFYCLVCGGIGEKVGKVYRGCTGLVQHARAISKTKRKRAHRAFGHLICKVLGWDISRLPMIVLTGEPLSRSLVNSGLTENFSDEGNCKKVRADLSNDEPNMEAYKEGATECPGSEPPLVSDAPWTSQMLVDESPSTTVGWPILKPHHSSETSAEELERFAMVRLQQKVLNDCRNFLANPSGSISDEGEEDGDQDDWMDEDGSDECEEFKFFLRLFTDSNELRNYYENHYEGGEFCCLVCCALKKKGWRKFKGCLGLLQHATAISRTKKKAHRAYGQVICKVLGWDVDQLPTIVLKGEPLRQSMEKSGILLGEPEINADCGHEDSSFPQTETFHGNVSASASREDSDIHQKNCVLVSCKNTLNGGFVNEHVNDLEKECVKANKLSLVDFRVR</sequence>
<accession>A0AAV1R1N9</accession>
<dbReference type="PANTHER" id="PTHR34546:SF3">
    <property type="entry name" value="OS06G0153600 PROTEIN"/>
    <property type="match status" value="1"/>
</dbReference>
<protein>
    <submittedName>
        <fullName evidence="2">Uncharacterized protein</fullName>
    </submittedName>
</protein>
<evidence type="ECO:0000313" key="2">
    <source>
        <dbReference type="EMBL" id="CAK7327646.1"/>
    </source>
</evidence>
<gene>
    <name evidence="2" type="ORF">DCAF_LOCUS5361</name>
</gene>
<evidence type="ECO:0000313" key="3">
    <source>
        <dbReference type="Proteomes" id="UP001314170"/>
    </source>
</evidence>
<dbReference type="AlphaFoldDB" id="A0AAV1R1N9"/>
<name>A0AAV1R1N9_9ROSI</name>
<reference evidence="2 3" key="1">
    <citation type="submission" date="2024-01" db="EMBL/GenBank/DDBJ databases">
        <authorList>
            <person name="Waweru B."/>
        </authorList>
    </citation>
    <scope>NUCLEOTIDE SEQUENCE [LARGE SCALE GENOMIC DNA]</scope>
</reference>
<proteinExistence type="predicted"/>
<dbReference type="PANTHER" id="PTHR34546">
    <property type="entry name" value="OS06G0153600 PROTEIN"/>
    <property type="match status" value="1"/>
</dbReference>
<evidence type="ECO:0000256" key="1">
    <source>
        <dbReference type="SAM" id="MobiDB-lite"/>
    </source>
</evidence>
<feature type="region of interest" description="Disordered" evidence="1">
    <location>
        <begin position="89"/>
        <end position="122"/>
    </location>
</feature>
<dbReference type="EMBL" id="CAWUPB010000858">
    <property type="protein sequence ID" value="CAK7327646.1"/>
    <property type="molecule type" value="Genomic_DNA"/>
</dbReference>
<feature type="region of interest" description="Disordered" evidence="1">
    <location>
        <begin position="385"/>
        <end position="404"/>
    </location>
</feature>
<dbReference type="Proteomes" id="UP001314170">
    <property type="component" value="Unassembled WGS sequence"/>
</dbReference>
<organism evidence="2 3">
    <name type="scientific">Dovyalis caffra</name>
    <dbReference type="NCBI Taxonomy" id="77055"/>
    <lineage>
        <taxon>Eukaryota</taxon>
        <taxon>Viridiplantae</taxon>
        <taxon>Streptophyta</taxon>
        <taxon>Embryophyta</taxon>
        <taxon>Tracheophyta</taxon>
        <taxon>Spermatophyta</taxon>
        <taxon>Magnoliopsida</taxon>
        <taxon>eudicotyledons</taxon>
        <taxon>Gunneridae</taxon>
        <taxon>Pentapetalae</taxon>
        <taxon>rosids</taxon>
        <taxon>fabids</taxon>
        <taxon>Malpighiales</taxon>
        <taxon>Salicaceae</taxon>
        <taxon>Flacourtieae</taxon>
        <taxon>Dovyalis</taxon>
    </lineage>
</organism>
<comment type="caution">
    <text evidence="2">The sequence shown here is derived from an EMBL/GenBank/DDBJ whole genome shotgun (WGS) entry which is preliminary data.</text>
</comment>